<dbReference type="InterPro" id="IPR056288">
    <property type="entry name" value="CEP76_C"/>
</dbReference>
<dbReference type="Proteomes" id="UP000050792">
    <property type="component" value="Unassembled WGS sequence"/>
</dbReference>
<dbReference type="WBParaSite" id="SRDH1_25450.1">
    <property type="protein sequence ID" value="SRDH1_25450.1"/>
    <property type="gene ID" value="SRDH1_25450"/>
</dbReference>
<evidence type="ECO:0008006" key="8">
    <source>
        <dbReference type="Google" id="ProtNLM"/>
    </source>
</evidence>
<evidence type="ECO:0000256" key="2">
    <source>
        <dbReference type="ARBA" id="ARBA00022490"/>
    </source>
</evidence>
<dbReference type="PANTHER" id="PTHR46436:SF1">
    <property type="entry name" value="CENTROSOMAL PROTEIN OF 76 KDA"/>
    <property type="match status" value="1"/>
</dbReference>
<feature type="domain" description="CEP76 C2" evidence="3">
    <location>
        <begin position="90"/>
        <end position="255"/>
    </location>
</feature>
<dbReference type="Pfam" id="PF15627">
    <property type="entry name" value="CEP76-C2"/>
    <property type="match status" value="1"/>
</dbReference>
<keyword evidence="6" id="KW-1185">Reference proteome</keyword>
<dbReference type="Pfam" id="PF24656">
    <property type="entry name" value="CEPT76_peptidase"/>
    <property type="match status" value="1"/>
</dbReference>
<dbReference type="InterPro" id="IPR028926">
    <property type="entry name" value="CEP76-C2"/>
</dbReference>
<evidence type="ECO:0000256" key="1">
    <source>
        <dbReference type="ARBA" id="ARBA00004300"/>
    </source>
</evidence>
<dbReference type="Pfam" id="PF24652">
    <property type="entry name" value="CEP76_C"/>
    <property type="match status" value="1"/>
</dbReference>
<evidence type="ECO:0000259" key="3">
    <source>
        <dbReference type="Pfam" id="PF15627"/>
    </source>
</evidence>
<evidence type="ECO:0000313" key="7">
    <source>
        <dbReference type="WBParaSite" id="SRDH1_25450.1"/>
    </source>
</evidence>
<reference evidence="6" key="1">
    <citation type="submission" date="2022-06" db="EMBL/GenBank/DDBJ databases">
        <authorList>
            <person name="Berger JAMES D."/>
            <person name="Berger JAMES D."/>
        </authorList>
    </citation>
    <scope>NUCLEOTIDE SEQUENCE [LARGE SCALE GENOMIC DNA]</scope>
</reference>
<evidence type="ECO:0000259" key="4">
    <source>
        <dbReference type="Pfam" id="PF24652"/>
    </source>
</evidence>
<organism evidence="6 7">
    <name type="scientific">Schistosoma rodhaini</name>
    <dbReference type="NCBI Taxonomy" id="6188"/>
    <lineage>
        <taxon>Eukaryota</taxon>
        <taxon>Metazoa</taxon>
        <taxon>Spiralia</taxon>
        <taxon>Lophotrochozoa</taxon>
        <taxon>Platyhelminthes</taxon>
        <taxon>Trematoda</taxon>
        <taxon>Digenea</taxon>
        <taxon>Strigeidida</taxon>
        <taxon>Schistosomatoidea</taxon>
        <taxon>Schistosomatidae</taxon>
        <taxon>Schistosoma</taxon>
    </lineage>
</organism>
<protein>
    <recommendedName>
        <fullName evidence="8">Centrosomal protein of 76 kDa</fullName>
    </recommendedName>
</protein>
<evidence type="ECO:0000313" key="6">
    <source>
        <dbReference type="Proteomes" id="UP000050792"/>
    </source>
</evidence>
<reference evidence="7" key="2">
    <citation type="submission" date="2023-11" db="UniProtKB">
        <authorList>
            <consortium name="WormBaseParasite"/>
        </authorList>
    </citation>
    <scope>IDENTIFICATION</scope>
</reference>
<dbReference type="AlphaFoldDB" id="A0AA85EVD9"/>
<accession>A0AA85EVD9</accession>
<evidence type="ECO:0000259" key="5">
    <source>
        <dbReference type="Pfam" id="PF24656"/>
    </source>
</evidence>
<dbReference type="GO" id="GO:0005813">
    <property type="term" value="C:centrosome"/>
    <property type="evidence" value="ECO:0007669"/>
    <property type="project" value="UniProtKB-SubCell"/>
</dbReference>
<feature type="domain" description="Centrosomal protein of 76 kDa C-terminal" evidence="4">
    <location>
        <begin position="578"/>
        <end position="705"/>
    </location>
</feature>
<dbReference type="PANTHER" id="PTHR46436">
    <property type="entry name" value="CENTROSOMAL PROTEIN OF 76 KDA"/>
    <property type="match status" value="1"/>
</dbReference>
<comment type="subcellular location">
    <subcellularLocation>
        <location evidence="1">Cytoplasm</location>
        <location evidence="1">Cytoskeleton</location>
        <location evidence="1">Microtubule organizing center</location>
        <location evidence="1">Centrosome</location>
    </subcellularLocation>
</comment>
<proteinExistence type="predicted"/>
<dbReference type="InterPro" id="IPR052299">
    <property type="entry name" value="CEP76"/>
</dbReference>
<dbReference type="InterPro" id="IPR056290">
    <property type="entry name" value="CEPT76/DRC7_peptidase-like_dom"/>
</dbReference>
<sequence>MTSWRSLIDEALSDEEVIDKIKSSIRTEDTDMATLTKFELLDMLRSKGVIDMLVSKIKSKEQSKTFSRGHDSFKSTFEDSKKYMSINTSSTAVLVVEVLQGRAFTSHLQTYEDIEIEESKCSDVNLQLYIAYKDCRFSSKLFQRSTEPIINQIFCFELISGNLSKGRDVTLENLLFDRPVAFVQIVITSNMFSSGKRSLISSTYFDWRPYFMGNSKCKEVNLNHWMNDVSIELQSADPDCNVPAGILDLRLSLICSDVSINTKWSDPVKQTFDSNTPGVFNHQTFKLKQLSPSLIQAHFQLESNRSFERENTFTNYVRQWWRELTQLREGFFSERLIKIFATDENGRTQFVCNFVNPLSVSHILETPYMAARFVSSIPYEPFRGVGVGIKERWCSGLAFVSSNCGDVADHANLLCSLLLGYGIEAYVALGISQLNMDKQQMTTSPCLYAWVVVCSDDYQRITFWDSITGRCYIHTTGFCEQKIYPSPFYTIGCLYNNSSFYANIQPTDKVVNCLFNLKNSSQWRPMSFEVIQTVHNYSGLYLRKLNPPIQSVDEITVQCRESLRRLADSWRMKKLKCNNHITWKWDNKLEQLLLPLIAKYEADQKTLSNYNHNDKVVQVHEVLENDLIMSPIHCHIPKDFTFKSYPVQLFHCNPQRILRSCLRSQLCRDILGCCGDHVQLALGLRIITYAENAIITWVIFACSYKSII</sequence>
<feature type="domain" description="CEP76/DRC7 peptidase-like" evidence="5">
    <location>
        <begin position="392"/>
        <end position="526"/>
    </location>
</feature>
<name>A0AA85EVD9_9TREM</name>
<keyword evidence="2" id="KW-0963">Cytoplasm</keyword>